<dbReference type="InterPro" id="IPR036514">
    <property type="entry name" value="SGNH_hydro_sf"/>
</dbReference>
<evidence type="ECO:0000313" key="2">
    <source>
        <dbReference type="EMBL" id="OZG62827.1"/>
    </source>
</evidence>
<proteinExistence type="predicted"/>
<accession>A0A261FUG6</accession>
<dbReference type="EMBL" id="MWWX01000003">
    <property type="protein sequence ID" value="OZG62827.1"/>
    <property type="molecule type" value="Genomic_DNA"/>
</dbReference>
<dbReference type="STRING" id="1603886.GCA_001895165_02045"/>
<dbReference type="AlphaFoldDB" id="A0A261FUG6"/>
<keyword evidence="3" id="KW-1185">Reference proteome</keyword>
<dbReference type="SUPFAM" id="SSF52266">
    <property type="entry name" value="SGNH hydrolase"/>
    <property type="match status" value="1"/>
</dbReference>
<reference evidence="2 3" key="1">
    <citation type="journal article" date="2017" name="BMC Genomics">
        <title>Comparative genomic and phylogenomic analyses of the Bifidobacteriaceae family.</title>
        <authorList>
            <person name="Lugli G.A."/>
            <person name="Milani C."/>
            <person name="Turroni F."/>
            <person name="Duranti S."/>
            <person name="Mancabelli L."/>
            <person name="Mangifesta M."/>
            <person name="Ferrario C."/>
            <person name="Modesto M."/>
            <person name="Mattarelli P."/>
            <person name="Jiri K."/>
            <person name="van Sinderen D."/>
            <person name="Ventura M."/>
        </authorList>
    </citation>
    <scope>NUCLEOTIDE SEQUENCE [LARGE SCALE GENOMIC DNA]</scope>
    <source>
        <strain evidence="2 3">DSM 28807</strain>
    </source>
</reference>
<feature type="domain" description="Carbohydrate esterase 2 N-terminal" evidence="1">
    <location>
        <begin position="25"/>
        <end position="133"/>
    </location>
</feature>
<dbReference type="Gene3D" id="2.60.120.260">
    <property type="entry name" value="Galactose-binding domain-like"/>
    <property type="match status" value="1"/>
</dbReference>
<protein>
    <submittedName>
        <fullName evidence="2">Electron transporter RnfD</fullName>
    </submittedName>
</protein>
<dbReference type="Proteomes" id="UP000216352">
    <property type="component" value="Unassembled WGS sequence"/>
</dbReference>
<evidence type="ECO:0000313" key="3">
    <source>
        <dbReference type="Proteomes" id="UP000216352"/>
    </source>
</evidence>
<comment type="caution">
    <text evidence="2">The sequence shown here is derived from an EMBL/GenBank/DDBJ whole genome shotgun (WGS) entry which is preliminary data.</text>
</comment>
<evidence type="ECO:0000259" key="1">
    <source>
        <dbReference type="Pfam" id="PF17996"/>
    </source>
</evidence>
<dbReference type="Gene3D" id="3.40.50.1110">
    <property type="entry name" value="SGNH hydrolase"/>
    <property type="match status" value="1"/>
</dbReference>
<sequence length="364" mass="40912">MYDTASASSLPHRRTIAPNDAALRVMGRIDDADPTRPVWVHPYTQTSFRFTGTSLSMRLINHRNYGDNHIGVALDGFQTKARIPADDVEVTLTLAQGLPDIEHEVTVFKRQDGEHYIELLGFEADAGARVLAPADPAPSRRIEVYGDSVSCGERNEATRYVGEADPDVDLSAYSNSWWSYAAITARNLDAQLHDVSQGGIALLDGIGWFCGPNYVGQESMWDRIEYNPFLGESKPWDFSRYTPHVVVVAIGQNDANPHDFMANDYEGEQARDWRERYADFARRLRAVYPHALIILTTTVLMHDASWDTAIDDAHAALDDPRIVRFRYSRNGSATPGHPRIAEHEEMARELTAFIESFGEEAWKE</sequence>
<name>A0A261FUG6_9BIFI</name>
<organism evidence="2 3">
    <name type="scientific">Bifidobacterium lemurum</name>
    <dbReference type="NCBI Taxonomy" id="1603886"/>
    <lineage>
        <taxon>Bacteria</taxon>
        <taxon>Bacillati</taxon>
        <taxon>Actinomycetota</taxon>
        <taxon>Actinomycetes</taxon>
        <taxon>Bifidobacteriales</taxon>
        <taxon>Bifidobacteriaceae</taxon>
        <taxon>Bifidobacterium</taxon>
    </lineage>
</organism>
<dbReference type="Pfam" id="PF17996">
    <property type="entry name" value="CE2_N"/>
    <property type="match status" value="1"/>
</dbReference>
<dbReference type="PANTHER" id="PTHR37834:SF2">
    <property type="entry name" value="ESTERASE, SGNH HYDROLASE-TYPE"/>
    <property type="match status" value="1"/>
</dbReference>
<dbReference type="InterPro" id="IPR052762">
    <property type="entry name" value="PCW_deacetylase/CE"/>
</dbReference>
<dbReference type="InterPro" id="IPR040794">
    <property type="entry name" value="CE2_N"/>
</dbReference>
<gene>
    <name evidence="2" type="ORF">BLEM_0495</name>
</gene>
<dbReference type="OrthoDB" id="9801375at2"/>
<dbReference type="PANTHER" id="PTHR37834">
    <property type="entry name" value="GDSL-LIKE LIPASE/ACYLHYDROLASE DOMAIN PROTEIN (AFU_ORTHOLOGUE AFUA_2G00620)"/>
    <property type="match status" value="1"/>
</dbReference>